<organism evidence="10 11">
    <name type="scientific">Nonomuraea muscovyensis</name>
    <dbReference type="NCBI Taxonomy" id="1124761"/>
    <lineage>
        <taxon>Bacteria</taxon>
        <taxon>Bacillati</taxon>
        <taxon>Actinomycetota</taxon>
        <taxon>Actinomycetes</taxon>
        <taxon>Streptosporangiales</taxon>
        <taxon>Streptosporangiaceae</taxon>
        <taxon>Nonomuraea</taxon>
    </lineage>
</organism>
<evidence type="ECO:0000256" key="6">
    <source>
        <dbReference type="ARBA" id="ARBA00022553"/>
    </source>
</evidence>
<dbReference type="SMART" id="SM00823">
    <property type="entry name" value="PKS_PP"/>
    <property type="match status" value="3"/>
</dbReference>
<dbReference type="PROSITE" id="PS00012">
    <property type="entry name" value="PHOSPHOPANTETHEINE"/>
    <property type="match status" value="2"/>
</dbReference>
<proteinExistence type="inferred from homology"/>
<dbReference type="FunFam" id="1.10.1200.10:FF:000016">
    <property type="entry name" value="Non-ribosomal peptide synthase"/>
    <property type="match status" value="2"/>
</dbReference>
<gene>
    <name evidence="10" type="ORF">FHU36_004353</name>
</gene>
<dbReference type="InterPro" id="IPR010071">
    <property type="entry name" value="AA_adenyl_dom"/>
</dbReference>
<dbReference type="InterPro" id="IPR023213">
    <property type="entry name" value="CAT-like_dom_sf"/>
</dbReference>
<dbReference type="GO" id="GO:0044550">
    <property type="term" value="P:secondary metabolite biosynthetic process"/>
    <property type="evidence" value="ECO:0007669"/>
    <property type="project" value="TreeGrafter"/>
</dbReference>
<dbReference type="NCBIfam" id="TIGR01733">
    <property type="entry name" value="AA-adenyl-dom"/>
    <property type="match status" value="2"/>
</dbReference>
<dbReference type="PANTHER" id="PTHR45527:SF10">
    <property type="entry name" value="PYOCHELIN SYNTHASE PCHF"/>
    <property type="match status" value="1"/>
</dbReference>
<dbReference type="Gene3D" id="3.40.50.1820">
    <property type="entry name" value="alpha/beta hydrolase"/>
    <property type="match status" value="1"/>
</dbReference>
<dbReference type="GO" id="GO:0016874">
    <property type="term" value="F:ligase activity"/>
    <property type="evidence" value="ECO:0007669"/>
    <property type="project" value="UniProtKB-KW"/>
</dbReference>
<dbReference type="Pfam" id="PF00668">
    <property type="entry name" value="Condensation"/>
    <property type="match status" value="2"/>
</dbReference>
<dbReference type="CDD" id="cd19535">
    <property type="entry name" value="Cyc_NRPS"/>
    <property type="match status" value="2"/>
</dbReference>
<dbReference type="Gene3D" id="3.30.300.30">
    <property type="match status" value="2"/>
</dbReference>
<dbReference type="InterPro" id="IPR006162">
    <property type="entry name" value="Ppantetheine_attach_site"/>
</dbReference>
<dbReference type="InterPro" id="IPR029058">
    <property type="entry name" value="AB_hydrolase_fold"/>
</dbReference>
<evidence type="ECO:0000256" key="3">
    <source>
        <dbReference type="ARBA" id="ARBA00007380"/>
    </source>
</evidence>
<comment type="similarity">
    <text evidence="3">Belongs to the ATP-dependent AMP-binding enzyme family. MbtB subfamily.</text>
</comment>
<dbReference type="InterPro" id="IPR020845">
    <property type="entry name" value="AMP-binding_CS"/>
</dbReference>
<protein>
    <recommendedName>
        <fullName evidence="4">Phenyloxazoline synthase MbtB</fullName>
    </recommendedName>
    <alternativeName>
        <fullName evidence="8">Mycobactin synthetase protein B</fullName>
    </alternativeName>
</protein>
<dbReference type="SUPFAM" id="SSF52777">
    <property type="entry name" value="CoA-dependent acyltransferases"/>
    <property type="match status" value="4"/>
</dbReference>
<dbReference type="Pfam" id="PF00501">
    <property type="entry name" value="AMP-binding"/>
    <property type="match status" value="2"/>
</dbReference>
<name>A0A7X0EXN4_9ACTN</name>
<dbReference type="SUPFAM" id="SSF47336">
    <property type="entry name" value="ACP-like"/>
    <property type="match status" value="3"/>
</dbReference>
<dbReference type="InterPro" id="IPR001242">
    <property type="entry name" value="Condensation_dom"/>
</dbReference>
<dbReference type="Proteomes" id="UP000583800">
    <property type="component" value="Unassembled WGS sequence"/>
</dbReference>
<keyword evidence="5" id="KW-0596">Phosphopantetheine</keyword>
<evidence type="ECO:0000256" key="2">
    <source>
        <dbReference type="ARBA" id="ARBA00005102"/>
    </source>
</evidence>
<evidence type="ECO:0000256" key="1">
    <source>
        <dbReference type="ARBA" id="ARBA00001957"/>
    </source>
</evidence>
<dbReference type="GO" id="GO:0043041">
    <property type="term" value="P:amino acid activation for nonribosomal peptide biosynthetic process"/>
    <property type="evidence" value="ECO:0007669"/>
    <property type="project" value="TreeGrafter"/>
</dbReference>
<dbReference type="Pfam" id="PF13193">
    <property type="entry name" value="AMP-binding_C"/>
    <property type="match status" value="2"/>
</dbReference>
<dbReference type="GO" id="GO:0072330">
    <property type="term" value="P:monocarboxylic acid biosynthetic process"/>
    <property type="evidence" value="ECO:0007669"/>
    <property type="project" value="UniProtKB-ARBA"/>
</dbReference>
<keyword evidence="6" id="KW-0597">Phosphoprotein</keyword>
<dbReference type="GO" id="GO:0005737">
    <property type="term" value="C:cytoplasm"/>
    <property type="evidence" value="ECO:0007669"/>
    <property type="project" value="TreeGrafter"/>
</dbReference>
<dbReference type="FunFam" id="3.30.559.10:FF:000023">
    <property type="entry name" value="Non-ribosomal peptide synthetase"/>
    <property type="match status" value="2"/>
</dbReference>
<dbReference type="SUPFAM" id="SSF56801">
    <property type="entry name" value="Acetyl-CoA synthetase-like"/>
    <property type="match status" value="2"/>
</dbReference>
<dbReference type="InterPro" id="IPR042099">
    <property type="entry name" value="ANL_N_sf"/>
</dbReference>
<dbReference type="FunFam" id="3.30.559.30:FF:000006">
    <property type="entry name" value="Yersiniabactin polyketide/non-ribosomal peptide synthetase"/>
    <property type="match status" value="2"/>
</dbReference>
<dbReference type="InterPro" id="IPR045851">
    <property type="entry name" value="AMP-bd_C_sf"/>
</dbReference>
<accession>A0A7X0EXN4</accession>
<dbReference type="PROSITE" id="PS50075">
    <property type="entry name" value="CARRIER"/>
    <property type="match status" value="3"/>
</dbReference>
<comment type="caution">
    <text evidence="10">The sequence shown here is derived from an EMBL/GenBank/DDBJ whole genome shotgun (WGS) entry which is preliminary data.</text>
</comment>
<dbReference type="RefSeq" id="WP_221496499.1">
    <property type="nucleotide sequence ID" value="NZ_JACHJB010000002.1"/>
</dbReference>
<dbReference type="GO" id="GO:0008610">
    <property type="term" value="P:lipid biosynthetic process"/>
    <property type="evidence" value="ECO:0007669"/>
    <property type="project" value="UniProtKB-ARBA"/>
</dbReference>
<dbReference type="InterPro" id="IPR025110">
    <property type="entry name" value="AMP-bd_C"/>
</dbReference>
<feature type="domain" description="Carrier" evidence="9">
    <location>
        <begin position="1026"/>
        <end position="1101"/>
    </location>
</feature>
<dbReference type="GO" id="GO:0031177">
    <property type="term" value="F:phosphopantetheine binding"/>
    <property type="evidence" value="ECO:0007669"/>
    <property type="project" value="InterPro"/>
</dbReference>
<dbReference type="Gene3D" id="3.30.559.10">
    <property type="entry name" value="Chloramphenicol acetyltransferase-like domain"/>
    <property type="match status" value="2"/>
</dbReference>
<feature type="domain" description="Carrier" evidence="9">
    <location>
        <begin position="1"/>
        <end position="75"/>
    </location>
</feature>
<keyword evidence="7" id="KW-0436">Ligase</keyword>
<keyword evidence="11" id="KW-1185">Reference proteome</keyword>
<feature type="domain" description="Carrier" evidence="9">
    <location>
        <begin position="2048"/>
        <end position="2123"/>
    </location>
</feature>
<dbReference type="InterPro" id="IPR000873">
    <property type="entry name" value="AMP-dep_synth/lig_dom"/>
</dbReference>
<dbReference type="PROSITE" id="PS00455">
    <property type="entry name" value="AMP_BINDING"/>
    <property type="match status" value="2"/>
</dbReference>
<evidence type="ECO:0000313" key="10">
    <source>
        <dbReference type="EMBL" id="MBB6347808.1"/>
    </source>
</evidence>
<dbReference type="InterPro" id="IPR036736">
    <property type="entry name" value="ACP-like_sf"/>
</dbReference>
<sequence length="2132" mass="228947">MSDELSLEGMRSAIAAMLGADTVADDADLLRLGMDSIQVIRLASRWRRAGADVTFAELVEYRTLAEWFELVSSKVASNVAGPVVPAEPEVDESQPFDLATMQHAYWVGRDREQVLGGVGAQFYCEFDGTGVDPARLEQAVRALIARHGMLRARFLDDGRQQIMDDSPWPGVTVHDLRDDPARADQVRAELSHRKMAVERGEILDIHLSLLPGGLTRLHLAIEMLVSDAQSFQILLDDLARLYRDPGTPLPPLGYSFPRYLAGQESRRARKRAEDRAWWMERLPDLPGAPQLPLATPPERIEQRHNVRLSHSLSSEEWKRLTECAREHSVLLSMVFVTAFAEVVGAWSDSRRFLLNLPFYDRDEVHQDVNRIVGDFTNLVLLGVDVSEPLPFIERVRDVQSRFHRDLAHASFTGVEVMRELARADPDAGPVAPVVFTTAINLGELFTQEFRDSFGTPGYTMSTTPQVWLDCQVTERGGGLFVNWDAVEELFPAGVLDGMFEAYVGIVRKLVAGEWSEPVGGLVPAGQLAVRAGVNATAGAVSGRLLHAGFFEWAGREPGRVALLWDGGSLSYGELAGRALAVAGWLRGGGVAPGGLVGVSVRRGPDQVAAVLGVLAAGAAYVPVGVDQPEVRRERIFASAGVSCVLTDEVMAEALAASPVGVPVWADGLAYVIYTSGSTGEPKGVEITHAAAVNTVEDVVGRFGVSGGDRVLAVSALDFDLSVFDVFGLLSVGGSLVLIGEEDRREAGRWAQLCERFGVSVWNSVPALLDMLLTVGGGGGLRLALVSGDWVGLDLSARLAAVAPGAELVALGGATEAAIWSNFMPVPVRVPRGWVSVPYGRPLRNQRFRVVDGRGRDCPDWVPGELWIGGAGVALGYRNDPERTAAQFVTVGGERWYRTGDVGRYWPDGVLEFLGRRDFQVKVRGHRIELGEVEAVLEACPGVSRAVAAAVEASGGRSRRLAALVVGGQAERVREFAASRLPGYMVPERVVVVEALPLSGNGKIDRAAALRLLAEADTGEAGGGSSPPRGPVETVLAGLWADLLSVAVISREDNFFALGGDSLLATRLLAKLRAAGYEGASMRSLFANPVLQDFAALLTAGTAETAVVLRPDPAHRHEPFPPTDVQRAYWVGRTDTFTLGGVGSHWYWEVDGTGVDLPGLETAWNRLVARHEMLRAVFDDDGDQRILPEVPHTVIQVTDTAEQDYERELDRLREDLSHRIADPGRWPLVEVRAVRSGGRTRLAFSFDYMVLDALSIVTVFKELAALYREPELELPALEVSFRDYLCQAVPGEAERRAAEDYWRERAAALPPAPRLPLAKDPAKVTSPRFTRREAKLEPHEWAALVEQARAHGLTPAAVLATAYAEVLSAWSQGDGLTLNLTLFDRREVHPQINEVLGDFTSLLLAAYEPGPGEDFAAAARRYQERMWADMEHRAVSAIWVLRERARQTGAADVSMPVVFTSALGLPAELVELDLPFGRPGWGLSQTPQVWLDCQVTERGGGLFVNWDAVEELFPAGVLDGMFEAYVGIVRKLVAGEWSEPVGGLVPAGQLAVRAGVNATAGAVSGRLLHAGFFEWAGREPGRVALLWDGGSLSYGELAGRALAVAGWLRGGGVAPGGLVGVSVRRGPDQVAAVLGVLAAGAAYVPVGVDQPEVRRERIFASAGVSCVLTDEVMAEALAASPVGVPVWADGLAYVIYTSGSTGEPKGVEITHAAAVNTVEDVVGRFGVSGGDRVLAVSALDFDLSVFDVFGLLSVGGSLVLIGEEDRREAGRWAQLCERFGVSVWNSVPALLDMLLTVGGGGGLRLALVSGDWVGLDLSARLAAVAPGAELVALGGATEAAIWSNFMPVPVRVPRGWVSVPYGRPLRNQRFRVVDGRGRDCPDWVPGELWIGGAGVALGYRNDPERTAAQFVTVGGERWYRTGDVGRYWPDGVLEFLGRRDFQVKVRGHRIELGEVEAVLEACPGVSRAVAAAVEASGGRSRRLAALVVGGQAERVREFAASRLPGYMVPERVVVVEALPLSGNGKIDRAAALRLLAEADTGEAGGGSSPPRGPVETVLAGLWADLLSVAVISREDNFFALGGDSLLATRLVEAVRREFGVVMTLRLLLGVPTLAELAALIEAQTADAVEEGEV</sequence>
<dbReference type="Gene3D" id="3.40.50.12780">
    <property type="entry name" value="N-terminal domain of ligase-like"/>
    <property type="match status" value="2"/>
</dbReference>
<dbReference type="EMBL" id="JACHJB010000002">
    <property type="protein sequence ID" value="MBB6347808.1"/>
    <property type="molecule type" value="Genomic_DNA"/>
</dbReference>
<comment type="cofactor">
    <cofactor evidence="1">
        <name>pantetheine 4'-phosphate</name>
        <dbReference type="ChEBI" id="CHEBI:47942"/>
    </cofactor>
</comment>
<comment type="pathway">
    <text evidence="2">Siderophore biosynthesis; mycobactin biosynthesis.</text>
</comment>
<evidence type="ECO:0000256" key="8">
    <source>
        <dbReference type="ARBA" id="ARBA00033440"/>
    </source>
</evidence>
<dbReference type="Gene3D" id="1.10.1200.10">
    <property type="entry name" value="ACP-like"/>
    <property type="match status" value="2"/>
</dbReference>
<evidence type="ECO:0000256" key="7">
    <source>
        <dbReference type="ARBA" id="ARBA00022598"/>
    </source>
</evidence>
<evidence type="ECO:0000259" key="9">
    <source>
        <dbReference type="PROSITE" id="PS50075"/>
    </source>
</evidence>
<dbReference type="Pfam" id="PF00550">
    <property type="entry name" value="PP-binding"/>
    <property type="match status" value="3"/>
</dbReference>
<evidence type="ECO:0000313" key="11">
    <source>
        <dbReference type="Proteomes" id="UP000583800"/>
    </source>
</evidence>
<dbReference type="Gene3D" id="3.30.559.30">
    <property type="entry name" value="Nonribosomal peptide synthetase, condensation domain"/>
    <property type="match status" value="2"/>
</dbReference>
<reference evidence="10 11" key="1">
    <citation type="submission" date="2020-08" db="EMBL/GenBank/DDBJ databases">
        <title>Sequencing the genomes of 1000 actinobacteria strains.</title>
        <authorList>
            <person name="Klenk H.-P."/>
        </authorList>
    </citation>
    <scope>NUCLEOTIDE SEQUENCE [LARGE SCALE GENOMIC DNA]</scope>
    <source>
        <strain evidence="10 11">DSM 45913</strain>
    </source>
</reference>
<dbReference type="InterPro" id="IPR009081">
    <property type="entry name" value="PP-bd_ACP"/>
</dbReference>
<evidence type="ECO:0000256" key="4">
    <source>
        <dbReference type="ARBA" id="ARBA00016743"/>
    </source>
</evidence>
<evidence type="ECO:0000256" key="5">
    <source>
        <dbReference type="ARBA" id="ARBA00022450"/>
    </source>
</evidence>
<dbReference type="CDD" id="cd12114">
    <property type="entry name" value="A_NRPS_TlmIV_like"/>
    <property type="match status" value="2"/>
</dbReference>
<dbReference type="PANTHER" id="PTHR45527">
    <property type="entry name" value="NONRIBOSOMAL PEPTIDE SYNTHETASE"/>
    <property type="match status" value="1"/>
</dbReference>
<dbReference type="InterPro" id="IPR057737">
    <property type="entry name" value="Condensation_MtbB-like"/>
</dbReference>
<dbReference type="InterPro" id="IPR020806">
    <property type="entry name" value="PKS_PP-bd"/>
</dbReference>